<feature type="non-terminal residue" evidence="1">
    <location>
        <position position="199"/>
    </location>
</feature>
<name>A0A409X228_9AGAR</name>
<dbReference type="OrthoDB" id="2689771at2759"/>
<evidence type="ECO:0000313" key="1">
    <source>
        <dbReference type="EMBL" id="PPQ84802.1"/>
    </source>
</evidence>
<sequence length="199" mass="23544">MVKPFEIPQQQRDVLATLVPEYLNIYTGSRMYNDFWPKATQLFFDNFPLLPSLFPGKTEKDLSASELEKYRTEYAKTYERVQKFYRWESFKYKKAQEKAKTIVIPAPDTGVRKKLYQAHEIYSKMYWSSRLDPIYKVEKKDGNVTRYNALSVRTRIARENYEKEDEETILAVTEQLKIENDAIIAARQALQETALEDIE</sequence>
<accession>A0A409X228</accession>
<comment type="caution">
    <text evidence="1">The sequence shown here is derived from an EMBL/GenBank/DDBJ whole genome shotgun (WGS) entry which is preliminary data.</text>
</comment>
<dbReference type="InParanoid" id="A0A409X228"/>
<dbReference type="STRING" id="181874.A0A409X228"/>
<evidence type="ECO:0000313" key="2">
    <source>
        <dbReference type="Proteomes" id="UP000284842"/>
    </source>
</evidence>
<reference evidence="1 2" key="1">
    <citation type="journal article" date="2018" name="Evol. Lett.">
        <title>Horizontal gene cluster transfer increased hallucinogenic mushroom diversity.</title>
        <authorList>
            <person name="Reynolds H.T."/>
            <person name="Vijayakumar V."/>
            <person name="Gluck-Thaler E."/>
            <person name="Korotkin H.B."/>
            <person name="Matheny P.B."/>
            <person name="Slot J.C."/>
        </authorList>
    </citation>
    <scope>NUCLEOTIDE SEQUENCE [LARGE SCALE GENOMIC DNA]</scope>
    <source>
        <strain evidence="1 2">2629</strain>
    </source>
</reference>
<keyword evidence="2" id="KW-1185">Reference proteome</keyword>
<dbReference type="Proteomes" id="UP000284842">
    <property type="component" value="Unassembled WGS sequence"/>
</dbReference>
<protein>
    <submittedName>
        <fullName evidence="1">Uncharacterized protein</fullName>
    </submittedName>
</protein>
<dbReference type="AlphaFoldDB" id="A0A409X228"/>
<proteinExistence type="predicted"/>
<dbReference type="EMBL" id="NHTK01004814">
    <property type="protein sequence ID" value="PPQ84802.1"/>
    <property type="molecule type" value="Genomic_DNA"/>
</dbReference>
<organism evidence="1 2">
    <name type="scientific">Panaeolus cyanescens</name>
    <dbReference type="NCBI Taxonomy" id="181874"/>
    <lineage>
        <taxon>Eukaryota</taxon>
        <taxon>Fungi</taxon>
        <taxon>Dikarya</taxon>
        <taxon>Basidiomycota</taxon>
        <taxon>Agaricomycotina</taxon>
        <taxon>Agaricomycetes</taxon>
        <taxon>Agaricomycetidae</taxon>
        <taxon>Agaricales</taxon>
        <taxon>Agaricineae</taxon>
        <taxon>Galeropsidaceae</taxon>
        <taxon>Panaeolus</taxon>
    </lineage>
</organism>
<gene>
    <name evidence="1" type="ORF">CVT24_003139</name>
</gene>